<dbReference type="PROSITE" id="PS50033">
    <property type="entry name" value="UBX"/>
    <property type="match status" value="1"/>
</dbReference>
<feature type="region of interest" description="Disordered" evidence="1">
    <location>
        <begin position="280"/>
        <end position="502"/>
    </location>
</feature>
<dbReference type="SMART" id="SM00594">
    <property type="entry name" value="UAS"/>
    <property type="match status" value="1"/>
</dbReference>
<feature type="compositionally biased region" description="Low complexity" evidence="1">
    <location>
        <begin position="333"/>
        <end position="353"/>
    </location>
</feature>
<dbReference type="InterPro" id="IPR050730">
    <property type="entry name" value="UBX_domain-protein"/>
</dbReference>
<dbReference type="Pfam" id="PF13899">
    <property type="entry name" value="Thioredoxin_7"/>
    <property type="match status" value="1"/>
</dbReference>
<feature type="compositionally biased region" description="Low complexity" evidence="1">
    <location>
        <begin position="284"/>
        <end position="306"/>
    </location>
</feature>
<feature type="compositionally biased region" description="Low complexity" evidence="1">
    <location>
        <begin position="480"/>
        <end position="498"/>
    </location>
</feature>
<gene>
    <name evidence="3" type="ORF">BaRGS_00005266</name>
</gene>
<feature type="compositionally biased region" description="Polar residues" evidence="1">
    <location>
        <begin position="354"/>
        <end position="365"/>
    </location>
</feature>
<dbReference type="InterPro" id="IPR029071">
    <property type="entry name" value="Ubiquitin-like_domsf"/>
</dbReference>
<dbReference type="InterPro" id="IPR001012">
    <property type="entry name" value="UBX_dom"/>
</dbReference>
<sequence length="586" mass="63696">MAASVEALDELITQFCAVTGAEREIAARLLEACNGNLELAIGMHMDQEEASSSNRARSMPIAGGSNSQRRSDLETESESLAGASASVLPAADEEEVNGVRAPIPQKHEVLVEEAPKLTGFRGRRRLNRSVFDGFRDFQAEAMQQESMMITGVPVTKKHTLEDLFRPPIDMTYKGTFQSARDFGTSQNKWLLVNLQNVQEFACQVLNRDIWSSQTVRTLLRKHFVFWQVYHDSEEGKKYMQFYKVSQWPHIAVLDPVTGESLSDSIVDASEEAQLEAAIKASLAQQSKQQQPTPTSSSTTVPIESPSACISVNSDSECDSDDLETFTGSEDESNQGTSRSARSSSQEPSSSQRRNFSAVTNQTISSLARPGSSGSTAASSSDAGASGIPSPRHLFSGTLEDSSTSGLQGHGRLRVLEDSENDSSQGFRESYTNTPNSVEMLGGRCAEAQTIDSSSSSSILNVDDEPEEKGQQQNNSCGVQNNTNISNSAEAASSSGSSSWEKYFGDSDDPETILVIRFPNGQKDQLSLPCSSKLKALFLYCSGKGFGQDGYELVVNFPRRTISSLDPMTTVKDAELHPQETIFVQAR</sequence>
<dbReference type="EMBL" id="JACVVK020000020">
    <property type="protein sequence ID" value="KAK7503345.1"/>
    <property type="molecule type" value="Genomic_DNA"/>
</dbReference>
<comment type="caution">
    <text evidence="3">The sequence shown here is derived from an EMBL/GenBank/DDBJ whole genome shotgun (WGS) entry which is preliminary data.</text>
</comment>
<dbReference type="InterPro" id="IPR006577">
    <property type="entry name" value="UAS"/>
</dbReference>
<protein>
    <recommendedName>
        <fullName evidence="2">UBX domain-containing protein</fullName>
    </recommendedName>
</protein>
<evidence type="ECO:0000259" key="2">
    <source>
        <dbReference type="PROSITE" id="PS50033"/>
    </source>
</evidence>
<reference evidence="3 4" key="1">
    <citation type="journal article" date="2023" name="Sci. Data">
        <title>Genome assembly of the Korean intertidal mud-creeper Batillaria attramentaria.</title>
        <authorList>
            <person name="Patra A.K."/>
            <person name="Ho P.T."/>
            <person name="Jun S."/>
            <person name="Lee S.J."/>
            <person name="Kim Y."/>
            <person name="Won Y.J."/>
        </authorList>
    </citation>
    <scope>NUCLEOTIDE SEQUENCE [LARGE SCALE GENOMIC DNA]</scope>
    <source>
        <strain evidence="3">Wonlab-2016</strain>
    </source>
</reference>
<dbReference type="Gene3D" id="3.10.20.90">
    <property type="entry name" value="Phosphatidylinositol 3-kinase Catalytic Subunit, Chain A, domain 1"/>
    <property type="match status" value="1"/>
</dbReference>
<dbReference type="InterPro" id="IPR009060">
    <property type="entry name" value="UBA-like_sf"/>
</dbReference>
<accession>A0ABD0LUL7</accession>
<dbReference type="CDD" id="cd02958">
    <property type="entry name" value="UAS"/>
    <property type="match status" value="1"/>
</dbReference>
<feature type="domain" description="UBX" evidence="2">
    <location>
        <begin position="506"/>
        <end position="583"/>
    </location>
</feature>
<name>A0ABD0LUL7_9CAEN</name>
<keyword evidence="4" id="KW-1185">Reference proteome</keyword>
<evidence type="ECO:0000313" key="4">
    <source>
        <dbReference type="Proteomes" id="UP001519460"/>
    </source>
</evidence>
<dbReference type="PANTHER" id="PTHR23322:SF6">
    <property type="entry name" value="UBX DOMAIN-CONTAINING PROTEIN 7"/>
    <property type="match status" value="1"/>
</dbReference>
<dbReference type="SUPFAM" id="SSF54236">
    <property type="entry name" value="Ubiquitin-like"/>
    <property type="match status" value="1"/>
</dbReference>
<feature type="compositionally biased region" description="Polar residues" evidence="1">
    <location>
        <begin position="421"/>
        <end position="436"/>
    </location>
</feature>
<feature type="compositionally biased region" description="Acidic residues" evidence="1">
    <location>
        <begin position="315"/>
        <end position="332"/>
    </location>
</feature>
<dbReference type="Gene3D" id="3.40.30.10">
    <property type="entry name" value="Glutaredoxin"/>
    <property type="match status" value="1"/>
</dbReference>
<evidence type="ECO:0000256" key="1">
    <source>
        <dbReference type="SAM" id="MobiDB-lite"/>
    </source>
</evidence>
<dbReference type="SUPFAM" id="SSF52833">
    <property type="entry name" value="Thioredoxin-like"/>
    <property type="match status" value="1"/>
</dbReference>
<evidence type="ECO:0000313" key="3">
    <source>
        <dbReference type="EMBL" id="KAK7503345.1"/>
    </source>
</evidence>
<dbReference type="Gene3D" id="1.10.8.10">
    <property type="entry name" value="DNA helicase RuvA subunit, C-terminal domain"/>
    <property type="match status" value="1"/>
</dbReference>
<dbReference type="Pfam" id="PF14555">
    <property type="entry name" value="UBA_4"/>
    <property type="match status" value="1"/>
</dbReference>
<feature type="compositionally biased region" description="Low complexity" evidence="1">
    <location>
        <begin position="370"/>
        <end position="386"/>
    </location>
</feature>
<dbReference type="SMART" id="SM00166">
    <property type="entry name" value="UBX"/>
    <property type="match status" value="1"/>
</dbReference>
<dbReference type="Pfam" id="PF00789">
    <property type="entry name" value="UBX"/>
    <property type="match status" value="1"/>
</dbReference>
<dbReference type="PANTHER" id="PTHR23322">
    <property type="entry name" value="FAS-ASSOCIATED PROTEIN"/>
    <property type="match status" value="1"/>
</dbReference>
<dbReference type="CDD" id="cd14345">
    <property type="entry name" value="UBA_UBXD7"/>
    <property type="match status" value="1"/>
</dbReference>
<dbReference type="CDD" id="cd01773">
    <property type="entry name" value="UBX_UBXN7"/>
    <property type="match status" value="1"/>
</dbReference>
<dbReference type="SUPFAM" id="SSF46934">
    <property type="entry name" value="UBA-like"/>
    <property type="match status" value="1"/>
</dbReference>
<organism evidence="3 4">
    <name type="scientific">Batillaria attramentaria</name>
    <dbReference type="NCBI Taxonomy" id="370345"/>
    <lineage>
        <taxon>Eukaryota</taxon>
        <taxon>Metazoa</taxon>
        <taxon>Spiralia</taxon>
        <taxon>Lophotrochozoa</taxon>
        <taxon>Mollusca</taxon>
        <taxon>Gastropoda</taxon>
        <taxon>Caenogastropoda</taxon>
        <taxon>Sorbeoconcha</taxon>
        <taxon>Cerithioidea</taxon>
        <taxon>Batillariidae</taxon>
        <taxon>Batillaria</taxon>
    </lineage>
</organism>
<proteinExistence type="predicted"/>
<feature type="region of interest" description="Disordered" evidence="1">
    <location>
        <begin position="48"/>
        <end position="100"/>
    </location>
</feature>
<feature type="compositionally biased region" description="Polar residues" evidence="1">
    <location>
        <begin position="470"/>
        <end position="479"/>
    </location>
</feature>
<dbReference type="InterPro" id="IPR036249">
    <property type="entry name" value="Thioredoxin-like_sf"/>
</dbReference>
<dbReference type="Proteomes" id="UP001519460">
    <property type="component" value="Unassembled WGS sequence"/>
</dbReference>
<dbReference type="AlphaFoldDB" id="A0ABD0LUL7"/>